<dbReference type="Pfam" id="PF07729">
    <property type="entry name" value="FCD"/>
    <property type="match status" value="1"/>
</dbReference>
<sequence>MTPSPSCDTFEYGIPYSLLCLGAAGVIPLDPLPNLIDQVYARILEAISDRTLQPGQRIRQNELADKLGVSRQPVSHALHLLHRQGLVAESGRRGFEVTQLDPSRIRQLYEVRGAIDALAARLAAQRAASDAAGRARLDAALAAGRRIDRKTSLAELIVLDVDFHRAIYQLAGNPVIEETIAPQWPHMRRSMATVLSELDYRGSAWAEHATIAGHILAGDAKAAERAALAHAQTAGRMTEEKLRATDEAAA</sequence>
<protein>
    <submittedName>
        <fullName evidence="1">GntR family transcriptional regulator</fullName>
    </submittedName>
</protein>
<dbReference type="InterPro" id="IPR036388">
    <property type="entry name" value="WH-like_DNA-bd_sf"/>
</dbReference>
<dbReference type="EMBL" id="CP096255">
    <property type="protein sequence ID" value="UPT86032.1"/>
    <property type="molecule type" value="Genomic_DNA"/>
</dbReference>
<accession>A0A8T5V4U0</accession>
<gene>
    <name evidence="1" type="ORF">HAP41_0000038040</name>
</gene>
<dbReference type="PANTHER" id="PTHR43537:SF45">
    <property type="entry name" value="GNTR FAMILY REGULATORY PROTEIN"/>
    <property type="match status" value="1"/>
</dbReference>
<evidence type="ECO:0000313" key="1">
    <source>
        <dbReference type="EMBL" id="UPT86032.1"/>
    </source>
</evidence>
<evidence type="ECO:0000313" key="2">
    <source>
        <dbReference type="Proteomes" id="UP000551709"/>
    </source>
</evidence>
<dbReference type="InterPro" id="IPR000524">
    <property type="entry name" value="Tscrpt_reg_HTH_GntR"/>
</dbReference>
<name>A0A8T5V4U0_9BRAD</name>
<dbReference type="Gene3D" id="1.20.120.530">
    <property type="entry name" value="GntR ligand-binding domain-like"/>
    <property type="match status" value="1"/>
</dbReference>
<dbReference type="PANTHER" id="PTHR43537">
    <property type="entry name" value="TRANSCRIPTIONAL REGULATOR, GNTR FAMILY"/>
    <property type="match status" value="1"/>
</dbReference>
<dbReference type="CDD" id="cd07377">
    <property type="entry name" value="WHTH_GntR"/>
    <property type="match status" value="1"/>
</dbReference>
<dbReference type="InterPro" id="IPR008920">
    <property type="entry name" value="TF_FadR/GntR_C"/>
</dbReference>
<dbReference type="Pfam" id="PF00392">
    <property type="entry name" value="GntR"/>
    <property type="match status" value="1"/>
</dbReference>
<reference evidence="1" key="2">
    <citation type="submission" date="2022-04" db="EMBL/GenBank/DDBJ databases">
        <authorList>
            <person name="Bromfield E.S.P."/>
            <person name="Cloutier S."/>
        </authorList>
    </citation>
    <scope>NUCLEOTIDE SEQUENCE</scope>
    <source>
        <strain evidence="1">1S5</strain>
    </source>
</reference>
<dbReference type="PROSITE" id="PS50949">
    <property type="entry name" value="HTH_GNTR"/>
    <property type="match status" value="1"/>
</dbReference>
<dbReference type="SUPFAM" id="SSF48008">
    <property type="entry name" value="GntR ligand-binding domain-like"/>
    <property type="match status" value="1"/>
</dbReference>
<dbReference type="InterPro" id="IPR011711">
    <property type="entry name" value="GntR_C"/>
</dbReference>
<dbReference type="Proteomes" id="UP000551709">
    <property type="component" value="Chromosome"/>
</dbReference>
<dbReference type="GO" id="GO:0003700">
    <property type="term" value="F:DNA-binding transcription factor activity"/>
    <property type="evidence" value="ECO:0007669"/>
    <property type="project" value="InterPro"/>
</dbReference>
<dbReference type="SMART" id="SM00345">
    <property type="entry name" value="HTH_GNTR"/>
    <property type="match status" value="1"/>
</dbReference>
<organism evidence="1 2">
    <name type="scientific">Bradyrhizobium barranii subsp. apii</name>
    <dbReference type="NCBI Taxonomy" id="2819348"/>
    <lineage>
        <taxon>Bacteria</taxon>
        <taxon>Pseudomonadati</taxon>
        <taxon>Pseudomonadota</taxon>
        <taxon>Alphaproteobacteria</taxon>
        <taxon>Hyphomicrobiales</taxon>
        <taxon>Nitrobacteraceae</taxon>
        <taxon>Bradyrhizobium</taxon>
        <taxon>Bradyrhizobium barranii</taxon>
    </lineage>
</organism>
<dbReference type="AlphaFoldDB" id="A0A8T5V4U0"/>
<proteinExistence type="predicted"/>
<reference evidence="1" key="1">
    <citation type="journal article" date="2017" name="Syst. Appl. Microbiol.">
        <title>Soybeans inoculated with root zone soils of Canadian native legumes harbour diverse and novel Bradyrhizobium spp. that possess agricultural potential.</title>
        <authorList>
            <person name="Bromfield E.S.P."/>
            <person name="Cloutier S."/>
            <person name="Tambong J.T."/>
            <person name="Tran Thi T.V."/>
        </authorList>
    </citation>
    <scope>NUCLEOTIDE SEQUENCE</scope>
    <source>
        <strain evidence="1">1S5</strain>
    </source>
</reference>
<dbReference type="SMART" id="SM00895">
    <property type="entry name" value="FCD"/>
    <property type="match status" value="1"/>
</dbReference>
<dbReference type="SUPFAM" id="SSF46785">
    <property type="entry name" value="Winged helix' DNA-binding domain"/>
    <property type="match status" value="1"/>
</dbReference>
<dbReference type="Gene3D" id="1.10.10.10">
    <property type="entry name" value="Winged helix-like DNA-binding domain superfamily/Winged helix DNA-binding domain"/>
    <property type="match status" value="1"/>
</dbReference>
<dbReference type="InterPro" id="IPR036390">
    <property type="entry name" value="WH_DNA-bd_sf"/>
</dbReference>